<evidence type="ECO:0000256" key="4">
    <source>
        <dbReference type="ARBA" id="ARBA00022898"/>
    </source>
</evidence>
<dbReference type="PROSITE" id="PS00600">
    <property type="entry name" value="AA_TRANSFER_CLASS_3"/>
    <property type="match status" value="1"/>
</dbReference>
<dbReference type="Gene3D" id="3.40.640.10">
    <property type="entry name" value="Type I PLP-dependent aspartate aminotransferase-like (Major domain)"/>
    <property type="match status" value="1"/>
</dbReference>
<evidence type="ECO:0000256" key="2">
    <source>
        <dbReference type="ARBA" id="ARBA00022576"/>
    </source>
</evidence>
<dbReference type="InterPro" id="IPR005814">
    <property type="entry name" value="Aminotrans_3"/>
</dbReference>
<dbReference type="RefSeq" id="WP_104421447.1">
    <property type="nucleotide sequence ID" value="NZ_PTJC01000007.1"/>
</dbReference>
<keyword evidence="4 5" id="KW-0663">Pyridoxal phosphate</keyword>
<dbReference type="InterPro" id="IPR050103">
    <property type="entry name" value="Class-III_PLP-dep_AT"/>
</dbReference>
<dbReference type="CDD" id="cd00610">
    <property type="entry name" value="OAT_like"/>
    <property type="match status" value="1"/>
</dbReference>
<dbReference type="PIRSF" id="PIRSF000521">
    <property type="entry name" value="Transaminase_4ab_Lys_Orn"/>
    <property type="match status" value="1"/>
</dbReference>
<dbReference type="InterPro" id="IPR015421">
    <property type="entry name" value="PyrdxlP-dep_Trfase_major"/>
</dbReference>
<dbReference type="GO" id="GO:0008483">
    <property type="term" value="F:transaminase activity"/>
    <property type="evidence" value="ECO:0007669"/>
    <property type="project" value="UniProtKB-KW"/>
</dbReference>
<evidence type="ECO:0000313" key="6">
    <source>
        <dbReference type="EMBL" id="PPK84729.1"/>
    </source>
</evidence>
<evidence type="ECO:0000256" key="3">
    <source>
        <dbReference type="ARBA" id="ARBA00022679"/>
    </source>
</evidence>
<evidence type="ECO:0000256" key="1">
    <source>
        <dbReference type="ARBA" id="ARBA00001933"/>
    </source>
</evidence>
<dbReference type="GO" id="GO:0042802">
    <property type="term" value="F:identical protein binding"/>
    <property type="evidence" value="ECO:0007669"/>
    <property type="project" value="TreeGrafter"/>
</dbReference>
<name>A0A2S6I183_9BACT</name>
<sequence length="380" mass="41024">MQLFDVYSLYPIEPVRGEGAYVFTEDGTRYLDCYGGHAVISIGHAHPHYVKLISEQVAKLGFYSNSVENPLQRELADKLGRLSGLDDYQLFLVSSGAEANENALKLASFETGRSRIIAFKGGFHGRTSAAVNATDNEAIKAPINKNYPVTFLEINDLGAVARELQKGDVAAVIIEGIQGIGGIHVPDADYLEALPDLCHENGALLILDEVQSGYGRSGKFFAFQHSKVRPDIITMAKGMGNGFPIGGVLIAPEIEAKSGMLGTTFGGSHLACAAGIAVLDVIEREGLLENAVEQGNYLMEAMRATGSFQEVRGLGLMIGLQMEEPIGELRKKLLFEESVFTGSAKDPNTIRLLPPLNFTQEQCDRVVEAFASVSALRTVK</sequence>
<comment type="caution">
    <text evidence="6">The sequence shown here is derived from an EMBL/GenBank/DDBJ whole genome shotgun (WGS) entry which is preliminary data.</text>
</comment>
<dbReference type="InterPro" id="IPR049704">
    <property type="entry name" value="Aminotrans_3_PPA_site"/>
</dbReference>
<keyword evidence="2 6" id="KW-0032">Aminotransferase</keyword>
<dbReference type="Proteomes" id="UP000237662">
    <property type="component" value="Unassembled WGS sequence"/>
</dbReference>
<keyword evidence="7" id="KW-1185">Reference proteome</keyword>
<dbReference type="Pfam" id="PF00202">
    <property type="entry name" value="Aminotran_3"/>
    <property type="match status" value="1"/>
</dbReference>
<comment type="cofactor">
    <cofactor evidence="1">
        <name>pyridoxal 5'-phosphate</name>
        <dbReference type="ChEBI" id="CHEBI:597326"/>
    </cofactor>
</comment>
<dbReference type="Gene3D" id="3.90.1150.10">
    <property type="entry name" value="Aspartate Aminotransferase, domain 1"/>
    <property type="match status" value="1"/>
</dbReference>
<protein>
    <submittedName>
        <fullName evidence="6">Acetylornithine aminotransferase</fullName>
    </submittedName>
</protein>
<proteinExistence type="inferred from homology"/>
<organism evidence="6 7">
    <name type="scientific">Neolewinella xylanilytica</name>
    <dbReference type="NCBI Taxonomy" id="1514080"/>
    <lineage>
        <taxon>Bacteria</taxon>
        <taxon>Pseudomonadati</taxon>
        <taxon>Bacteroidota</taxon>
        <taxon>Saprospiria</taxon>
        <taxon>Saprospirales</taxon>
        <taxon>Lewinellaceae</taxon>
        <taxon>Neolewinella</taxon>
    </lineage>
</organism>
<dbReference type="PANTHER" id="PTHR11986:SF79">
    <property type="entry name" value="ACETYLORNITHINE AMINOTRANSFERASE, MITOCHONDRIAL"/>
    <property type="match status" value="1"/>
</dbReference>
<comment type="similarity">
    <text evidence="5">Belongs to the class-III pyridoxal-phosphate-dependent aminotransferase family.</text>
</comment>
<keyword evidence="3 6" id="KW-0808">Transferase</keyword>
<dbReference type="SUPFAM" id="SSF53383">
    <property type="entry name" value="PLP-dependent transferases"/>
    <property type="match status" value="1"/>
</dbReference>
<dbReference type="OrthoDB" id="9801052at2"/>
<dbReference type="PANTHER" id="PTHR11986">
    <property type="entry name" value="AMINOTRANSFERASE CLASS III"/>
    <property type="match status" value="1"/>
</dbReference>
<dbReference type="InterPro" id="IPR015424">
    <property type="entry name" value="PyrdxlP-dep_Trfase"/>
</dbReference>
<dbReference type="AlphaFoldDB" id="A0A2S6I183"/>
<gene>
    <name evidence="6" type="ORF">CLV84_3892</name>
</gene>
<dbReference type="InterPro" id="IPR015422">
    <property type="entry name" value="PyrdxlP-dep_Trfase_small"/>
</dbReference>
<dbReference type="FunFam" id="3.40.640.10:FF:000100">
    <property type="entry name" value="Putative acetylornithine aminotransferase"/>
    <property type="match status" value="1"/>
</dbReference>
<accession>A0A2S6I183</accession>
<evidence type="ECO:0000313" key="7">
    <source>
        <dbReference type="Proteomes" id="UP000237662"/>
    </source>
</evidence>
<dbReference type="EMBL" id="PTJC01000007">
    <property type="protein sequence ID" value="PPK84729.1"/>
    <property type="molecule type" value="Genomic_DNA"/>
</dbReference>
<reference evidence="6 7" key="1">
    <citation type="submission" date="2018-02" db="EMBL/GenBank/DDBJ databases">
        <title>Genomic Encyclopedia of Archaeal and Bacterial Type Strains, Phase II (KMG-II): from individual species to whole genera.</title>
        <authorList>
            <person name="Goeker M."/>
        </authorList>
    </citation>
    <scope>NUCLEOTIDE SEQUENCE [LARGE SCALE GENOMIC DNA]</scope>
    <source>
        <strain evidence="6 7">DSM 29526</strain>
    </source>
</reference>
<dbReference type="GO" id="GO:0030170">
    <property type="term" value="F:pyridoxal phosphate binding"/>
    <property type="evidence" value="ECO:0007669"/>
    <property type="project" value="InterPro"/>
</dbReference>
<evidence type="ECO:0000256" key="5">
    <source>
        <dbReference type="RuleBase" id="RU003560"/>
    </source>
</evidence>